<feature type="region of interest" description="Disordered" evidence="1">
    <location>
        <begin position="1"/>
        <end position="22"/>
    </location>
</feature>
<dbReference type="GO" id="GO:0016791">
    <property type="term" value="F:phosphatase activity"/>
    <property type="evidence" value="ECO:0007669"/>
    <property type="project" value="TreeGrafter"/>
</dbReference>
<dbReference type="PANTHER" id="PTHR48100:SF1">
    <property type="entry name" value="HISTIDINE PHOSPHATASE FAMILY PROTEIN-RELATED"/>
    <property type="match status" value="1"/>
</dbReference>
<evidence type="ECO:0008006" key="4">
    <source>
        <dbReference type="Google" id="ProtNLM"/>
    </source>
</evidence>
<name>A0A1E3HMC0_9TREE</name>
<dbReference type="Proteomes" id="UP000094065">
    <property type="component" value="Unassembled WGS sequence"/>
</dbReference>
<reference evidence="2 3" key="1">
    <citation type="submission" date="2016-06" db="EMBL/GenBank/DDBJ databases">
        <title>Evolution of pathogenesis and genome organization in the Tremellales.</title>
        <authorList>
            <person name="Cuomo C."/>
            <person name="Litvintseva A."/>
            <person name="Heitman J."/>
            <person name="Chen Y."/>
            <person name="Sun S."/>
            <person name="Springer D."/>
            <person name="Dromer F."/>
            <person name="Young S."/>
            <person name="Zeng Q."/>
            <person name="Chapman S."/>
            <person name="Gujja S."/>
            <person name="Saif S."/>
            <person name="Birren B."/>
        </authorList>
    </citation>
    <scope>NUCLEOTIDE SEQUENCE [LARGE SCALE GENOMIC DNA]</scope>
    <source>
        <strain evidence="2 3">CBS 6039</strain>
    </source>
</reference>
<comment type="caution">
    <text evidence="2">The sequence shown here is derived from an EMBL/GenBank/DDBJ whole genome shotgun (WGS) entry which is preliminary data.</text>
</comment>
<dbReference type="InterPro" id="IPR029033">
    <property type="entry name" value="His_PPase_superfam"/>
</dbReference>
<dbReference type="AlphaFoldDB" id="A0A1E3HMC0"/>
<protein>
    <recommendedName>
        <fullName evidence="4">Phosphoglycerate mutase</fullName>
    </recommendedName>
</protein>
<dbReference type="RefSeq" id="XP_018991945.1">
    <property type="nucleotide sequence ID" value="XM_019139454.1"/>
</dbReference>
<accession>A0A1E3HMC0</accession>
<dbReference type="Pfam" id="PF00300">
    <property type="entry name" value="His_Phos_1"/>
    <property type="match status" value="1"/>
</dbReference>
<dbReference type="GeneID" id="30156541"/>
<dbReference type="GO" id="GO:0005737">
    <property type="term" value="C:cytoplasm"/>
    <property type="evidence" value="ECO:0007669"/>
    <property type="project" value="TreeGrafter"/>
</dbReference>
<dbReference type="PANTHER" id="PTHR48100">
    <property type="entry name" value="BROAD-SPECIFICITY PHOSPHATASE YOR283W-RELATED"/>
    <property type="match status" value="1"/>
</dbReference>
<dbReference type="Gene3D" id="3.40.50.1240">
    <property type="entry name" value="Phosphoglycerate mutase-like"/>
    <property type="match status" value="1"/>
</dbReference>
<organism evidence="2 3">
    <name type="scientific">Cryptococcus amylolentus CBS 6039</name>
    <dbReference type="NCBI Taxonomy" id="1295533"/>
    <lineage>
        <taxon>Eukaryota</taxon>
        <taxon>Fungi</taxon>
        <taxon>Dikarya</taxon>
        <taxon>Basidiomycota</taxon>
        <taxon>Agaricomycotina</taxon>
        <taxon>Tremellomycetes</taxon>
        <taxon>Tremellales</taxon>
        <taxon>Cryptococcaceae</taxon>
        <taxon>Cryptococcus</taxon>
    </lineage>
</organism>
<evidence type="ECO:0000256" key="1">
    <source>
        <dbReference type="SAM" id="MobiDB-lite"/>
    </source>
</evidence>
<dbReference type="SUPFAM" id="SSF53254">
    <property type="entry name" value="Phosphoglycerate mutase-like"/>
    <property type="match status" value="1"/>
</dbReference>
<sequence>MTQHDSPPVASLESGGPAIAPEVEEPPHEFVYEVVQGFFIQNGPEPKHIEFEDLLGKSFGLIDECPDRWHNLKASVEALQNKAPAGVIYKVLFLGRHGQGFHNVAESKYGTEAWEAKWALLNGDGELTWGPDPFLTPLGVSQAQAVNDTWRKEAPLGAPVKSGEMRWYCSPMTRTGETMETSWKGVVEEGERIEVWEDFREIYGVHTCDKRSTKSIIKERFPAFTIEDGLAEEDELWKPDDRETDEHMQFRARRAMDRLFGRRGAGKTYISITGHSAIFRNLLAVLNHQPYPLATGEMIPVVVKATHTSIERPKA</sequence>
<dbReference type="EMBL" id="AWGJ01000008">
    <property type="protein sequence ID" value="ODN76571.1"/>
    <property type="molecule type" value="Genomic_DNA"/>
</dbReference>
<dbReference type="InterPro" id="IPR013078">
    <property type="entry name" value="His_Pase_superF_clade-1"/>
</dbReference>
<dbReference type="OrthoDB" id="496981at2759"/>
<proteinExistence type="predicted"/>
<dbReference type="InterPro" id="IPR050275">
    <property type="entry name" value="PGM_Phosphatase"/>
</dbReference>
<keyword evidence="3" id="KW-1185">Reference proteome</keyword>
<gene>
    <name evidence="2" type="ORF">L202_05232</name>
</gene>
<evidence type="ECO:0000313" key="2">
    <source>
        <dbReference type="EMBL" id="ODN76571.1"/>
    </source>
</evidence>
<evidence type="ECO:0000313" key="3">
    <source>
        <dbReference type="Proteomes" id="UP000094065"/>
    </source>
</evidence>